<proteinExistence type="inferred from homology"/>
<dbReference type="InterPro" id="IPR013783">
    <property type="entry name" value="Ig-like_fold"/>
</dbReference>
<dbReference type="PROSITE" id="PS50011">
    <property type="entry name" value="PROTEIN_KINASE_DOM"/>
    <property type="match status" value="1"/>
</dbReference>
<evidence type="ECO:0000256" key="3">
    <source>
        <dbReference type="ARBA" id="ARBA00022490"/>
    </source>
</evidence>
<evidence type="ECO:0000256" key="5">
    <source>
        <dbReference type="ARBA" id="ARBA00022741"/>
    </source>
</evidence>
<name>A0A8S4P6R7_OWEFU</name>
<dbReference type="FunFam" id="2.60.40.10:FF:000032">
    <property type="entry name" value="palladin isoform X1"/>
    <property type="match status" value="1"/>
</dbReference>
<dbReference type="PANTHER" id="PTHR47633">
    <property type="entry name" value="IMMUNOGLOBULIN"/>
    <property type="match status" value="1"/>
</dbReference>
<dbReference type="InterPro" id="IPR011009">
    <property type="entry name" value="Kinase-like_dom_sf"/>
</dbReference>
<dbReference type="Gene3D" id="3.30.200.20">
    <property type="entry name" value="Phosphorylase Kinase, domain 1"/>
    <property type="match status" value="1"/>
</dbReference>
<dbReference type="InterPro" id="IPR000719">
    <property type="entry name" value="Prot_kinase_dom"/>
</dbReference>
<dbReference type="FunFam" id="1.10.510.10:FF:000571">
    <property type="entry name" value="Maternal embryonic leucine zipper kinase"/>
    <property type="match status" value="1"/>
</dbReference>
<keyword evidence="3" id="KW-0963">Cytoplasm</keyword>
<comment type="similarity">
    <text evidence="2">Belongs to the protein kinase superfamily. CAMK Ser/Thr protein kinase family.</text>
</comment>
<feature type="non-terminal residue" evidence="12">
    <location>
        <position position="1158"/>
    </location>
</feature>
<dbReference type="AlphaFoldDB" id="A0A8S4P6R7"/>
<dbReference type="GO" id="GO:0060298">
    <property type="term" value="P:positive regulation of sarcomere organization"/>
    <property type="evidence" value="ECO:0007669"/>
    <property type="project" value="UniProtKB-ARBA"/>
</dbReference>
<feature type="non-terminal residue" evidence="12">
    <location>
        <position position="1"/>
    </location>
</feature>
<keyword evidence="13" id="KW-1185">Reference proteome</keyword>
<dbReference type="InterPro" id="IPR007110">
    <property type="entry name" value="Ig-like_dom"/>
</dbReference>
<dbReference type="GO" id="GO:0004672">
    <property type="term" value="F:protein kinase activity"/>
    <property type="evidence" value="ECO:0007669"/>
    <property type="project" value="InterPro"/>
</dbReference>
<dbReference type="InterPro" id="IPR013098">
    <property type="entry name" value="Ig_I-set"/>
</dbReference>
<evidence type="ECO:0000256" key="4">
    <source>
        <dbReference type="ARBA" id="ARBA00022737"/>
    </source>
</evidence>
<evidence type="ECO:0000256" key="6">
    <source>
        <dbReference type="ARBA" id="ARBA00022840"/>
    </source>
</evidence>
<feature type="compositionally biased region" description="Low complexity" evidence="9">
    <location>
        <begin position="894"/>
        <end position="911"/>
    </location>
</feature>
<dbReference type="PANTHER" id="PTHR47633:SF7">
    <property type="entry name" value="TITIN HOMOLOG"/>
    <property type="match status" value="1"/>
</dbReference>
<protein>
    <submittedName>
        <fullName evidence="12">Uncharacterized protein</fullName>
    </submittedName>
</protein>
<dbReference type="FunFam" id="2.60.40.10:FF:000425">
    <property type="entry name" value="Myosin light chain kinase"/>
    <property type="match status" value="1"/>
</dbReference>
<comment type="subcellular location">
    <subcellularLocation>
        <location evidence="1">Cytoplasm</location>
    </subcellularLocation>
</comment>
<dbReference type="SUPFAM" id="SSF56112">
    <property type="entry name" value="Protein kinase-like (PK-like)"/>
    <property type="match status" value="1"/>
</dbReference>
<dbReference type="Pfam" id="PF00069">
    <property type="entry name" value="Pkinase"/>
    <property type="match status" value="1"/>
</dbReference>
<sequence>SGAFGTVHRAVEKLTNRTWAAKFTKCDDASKDLIKREIDVMNSLHHPRILQLHEAFETTNEMVLIVEFVSGENLLGRLTREDYQLTEVDCIHNIRQVCQALEHMHNNNVIHLDLKLENILCVTKHSKEVKLTDFGLAQYVDPRRKVKALWDTAEYCAPEIIDHEPVSFCTDMWSLGVLTYVLLSGSSPFSADSQQEIYEKIQSGRVDFDDECWSSVSEECVDFIESLLVVDKKKRMTVKEALCHPWLNGEVDGRLTEQVLTTSKHKQLYTTRTGKDSDRSVLAIGDHVRSSSIIRQLSNVGTFERELSMELADQAPSFQRILQDVQAFEGASARFRCKAQGQPRPTATWYKDGVQLEAGEKYAISSHEGTLTLYVHDLTGHDAGQYTCQISNDLGSCSTTGDLIVQGAGAMRRKRESEDHWEKSKIKLQKYDVPDLPFEYTGTAPVFNLPLMGQTVKAGRNTEFTVCVTCTPEAELTWFHNGSKIEVNDKYGLEDVSGVHTLYIKGTSAEDAGEYSCLGQNSYGQATTSGVLTIIEEVADHHIHPEFSTRLHRMHISEGQEARFECHISGEPTPVVHWYKDRKLIHDGHHYNISFDADTQCHLLVIEEAMYEDNGWFMCRASNEAGTESSEARLTVDFPGSEWTERFYSRRCSDTTSQSSLDRISFSNHSRSQFHYATCPTFTTKLRSKRVEVGMSVTLSCSATGTPMPSIRWFKDGEMITTGGRFIVKNKYGLLSLEISPVKKVDTGHYTVTAHNSEGEATCTAEIDVDDSKVVDECDYERPEFLSRIRHTIADEGTRAVFECQVIGHPMPDFTWQRDTFELFPDENLQMTSNPRGYAKLVVRECASTDAGMYSCIAHSIAGRTKCSASLRVLEKSGYTGKGMVMKGNRESLSFSRRPLDSSYSSHSYSNRSHESTPERNDTTARTHRSTESSPEHMDVTRPLREIQHSNLSHQNYEMKSESQKPTAPMFAQMLPETFEAKEGENVMLSVRIHGDPLPSGNAYNQWLTFPSQSSPGSSIRNPLPRQVYAIEGQALLLSVRVLGGPYHKVTWHKGARDLQFSSRHRIFHEGDTHRLQIDECLVTDAGQYTAMATGPDGDQQETTAHVHITAHPAHSQDEILYVPHLNGDTGDHDHVHQHSLDHQSPTFVTELPKNVQI</sequence>
<keyword evidence="6" id="KW-0067">ATP-binding</keyword>
<evidence type="ECO:0000256" key="1">
    <source>
        <dbReference type="ARBA" id="ARBA00004496"/>
    </source>
</evidence>
<feature type="domain" description="Ig-like" evidence="11">
    <location>
        <begin position="680"/>
        <end position="768"/>
    </location>
</feature>
<evidence type="ECO:0000256" key="2">
    <source>
        <dbReference type="ARBA" id="ARBA00006692"/>
    </source>
</evidence>
<feature type="domain" description="Ig-like" evidence="11">
    <location>
        <begin position="545"/>
        <end position="635"/>
    </location>
</feature>
<dbReference type="SMART" id="SM00409">
    <property type="entry name" value="IG"/>
    <property type="match status" value="6"/>
</dbReference>
<dbReference type="SMART" id="SM00408">
    <property type="entry name" value="IGc2"/>
    <property type="match status" value="6"/>
</dbReference>
<keyword evidence="7" id="KW-1015">Disulfide bond</keyword>
<dbReference type="InterPro" id="IPR003598">
    <property type="entry name" value="Ig_sub2"/>
</dbReference>
<dbReference type="GO" id="GO:0005524">
    <property type="term" value="F:ATP binding"/>
    <property type="evidence" value="ECO:0007669"/>
    <property type="project" value="UniProtKB-KW"/>
</dbReference>
<dbReference type="PROSITE" id="PS50835">
    <property type="entry name" value="IG_LIKE"/>
    <property type="match status" value="5"/>
</dbReference>
<dbReference type="InterPro" id="IPR036179">
    <property type="entry name" value="Ig-like_dom_sf"/>
</dbReference>
<evidence type="ECO:0000256" key="7">
    <source>
        <dbReference type="ARBA" id="ARBA00023157"/>
    </source>
</evidence>
<dbReference type="Pfam" id="PF07679">
    <property type="entry name" value="I-set"/>
    <property type="match status" value="6"/>
</dbReference>
<dbReference type="GO" id="GO:0005737">
    <property type="term" value="C:cytoplasm"/>
    <property type="evidence" value="ECO:0007669"/>
    <property type="project" value="UniProtKB-SubCell"/>
</dbReference>
<feature type="region of interest" description="Disordered" evidence="9">
    <location>
        <begin position="881"/>
        <end position="940"/>
    </location>
</feature>
<dbReference type="PROSITE" id="PS00108">
    <property type="entry name" value="PROTEIN_KINASE_ST"/>
    <property type="match status" value="1"/>
</dbReference>
<feature type="domain" description="Ig-like" evidence="11">
    <location>
        <begin position="445"/>
        <end position="533"/>
    </location>
</feature>
<keyword evidence="4" id="KW-0677">Repeat</keyword>
<evidence type="ECO:0000313" key="12">
    <source>
        <dbReference type="EMBL" id="CAH1789045.1"/>
    </source>
</evidence>
<keyword evidence="8" id="KW-0393">Immunoglobulin domain</keyword>
<comment type="caution">
    <text evidence="12">The sequence shown here is derived from an EMBL/GenBank/DDBJ whole genome shotgun (WGS) entry which is preliminary data.</text>
</comment>
<evidence type="ECO:0000259" key="10">
    <source>
        <dbReference type="PROSITE" id="PS50011"/>
    </source>
</evidence>
<evidence type="ECO:0000259" key="11">
    <source>
        <dbReference type="PROSITE" id="PS50835"/>
    </source>
</evidence>
<organism evidence="12 13">
    <name type="scientific">Owenia fusiformis</name>
    <name type="common">Polychaete worm</name>
    <dbReference type="NCBI Taxonomy" id="6347"/>
    <lineage>
        <taxon>Eukaryota</taxon>
        <taxon>Metazoa</taxon>
        <taxon>Spiralia</taxon>
        <taxon>Lophotrochozoa</taxon>
        <taxon>Annelida</taxon>
        <taxon>Polychaeta</taxon>
        <taxon>Sedentaria</taxon>
        <taxon>Canalipalpata</taxon>
        <taxon>Sabellida</taxon>
        <taxon>Oweniida</taxon>
        <taxon>Oweniidae</taxon>
        <taxon>Owenia</taxon>
    </lineage>
</organism>
<dbReference type="OrthoDB" id="504170at2759"/>
<dbReference type="InterPro" id="IPR008271">
    <property type="entry name" value="Ser/Thr_kinase_AS"/>
</dbReference>
<dbReference type="SUPFAM" id="SSF48726">
    <property type="entry name" value="Immunoglobulin"/>
    <property type="match status" value="6"/>
</dbReference>
<evidence type="ECO:0000256" key="8">
    <source>
        <dbReference type="ARBA" id="ARBA00023319"/>
    </source>
</evidence>
<dbReference type="FunFam" id="2.60.40.10:FF:000147">
    <property type="entry name" value="Myosin light chain kinase"/>
    <property type="match status" value="1"/>
</dbReference>
<dbReference type="Gene3D" id="2.60.40.10">
    <property type="entry name" value="Immunoglobulins"/>
    <property type="match status" value="6"/>
</dbReference>
<feature type="domain" description="Protein kinase" evidence="10">
    <location>
        <begin position="1"/>
        <end position="247"/>
    </location>
</feature>
<gene>
    <name evidence="12" type="ORF">OFUS_LOCUS14475</name>
</gene>
<accession>A0A8S4P6R7</accession>
<dbReference type="InterPro" id="IPR003599">
    <property type="entry name" value="Ig_sub"/>
</dbReference>
<feature type="domain" description="Ig-like" evidence="11">
    <location>
        <begin position="316"/>
        <end position="404"/>
    </location>
</feature>
<dbReference type="GO" id="GO:0045989">
    <property type="term" value="P:positive regulation of striated muscle contraction"/>
    <property type="evidence" value="ECO:0007669"/>
    <property type="project" value="UniProtKB-ARBA"/>
</dbReference>
<feature type="compositionally biased region" description="Basic and acidic residues" evidence="9">
    <location>
        <begin position="912"/>
        <end position="940"/>
    </location>
</feature>
<evidence type="ECO:0000256" key="9">
    <source>
        <dbReference type="SAM" id="MobiDB-lite"/>
    </source>
</evidence>
<evidence type="ECO:0000313" key="13">
    <source>
        <dbReference type="Proteomes" id="UP000749559"/>
    </source>
</evidence>
<dbReference type="EMBL" id="CAIIXF020000007">
    <property type="protein sequence ID" value="CAH1789045.1"/>
    <property type="molecule type" value="Genomic_DNA"/>
</dbReference>
<feature type="domain" description="Ig-like" evidence="11">
    <location>
        <begin position="783"/>
        <end position="872"/>
    </location>
</feature>
<dbReference type="FunFam" id="2.60.40.10:FF:000107">
    <property type="entry name" value="Myosin, light chain kinase a"/>
    <property type="match status" value="2"/>
</dbReference>
<keyword evidence="5" id="KW-0547">Nucleotide-binding</keyword>
<reference evidence="12" key="1">
    <citation type="submission" date="2022-03" db="EMBL/GenBank/DDBJ databases">
        <authorList>
            <person name="Martin C."/>
        </authorList>
    </citation>
    <scope>NUCLEOTIDE SEQUENCE</scope>
</reference>
<dbReference type="Gene3D" id="1.10.510.10">
    <property type="entry name" value="Transferase(Phosphotransferase) domain 1"/>
    <property type="match status" value="1"/>
</dbReference>
<dbReference type="Proteomes" id="UP000749559">
    <property type="component" value="Unassembled WGS sequence"/>
</dbReference>
<dbReference type="SMART" id="SM00220">
    <property type="entry name" value="S_TKc"/>
    <property type="match status" value="1"/>
</dbReference>